<dbReference type="Proteomes" id="UP001157006">
    <property type="component" value="Chromosome 3"/>
</dbReference>
<gene>
    <name evidence="2" type="ORF">VFH_III032520</name>
</gene>
<organism evidence="2 3">
    <name type="scientific">Vicia faba</name>
    <name type="common">Broad bean</name>
    <name type="synonym">Faba vulgaris</name>
    <dbReference type="NCBI Taxonomy" id="3906"/>
    <lineage>
        <taxon>Eukaryota</taxon>
        <taxon>Viridiplantae</taxon>
        <taxon>Streptophyta</taxon>
        <taxon>Embryophyta</taxon>
        <taxon>Tracheophyta</taxon>
        <taxon>Spermatophyta</taxon>
        <taxon>Magnoliopsida</taxon>
        <taxon>eudicotyledons</taxon>
        <taxon>Gunneridae</taxon>
        <taxon>Pentapetalae</taxon>
        <taxon>rosids</taxon>
        <taxon>fabids</taxon>
        <taxon>Fabales</taxon>
        <taxon>Fabaceae</taxon>
        <taxon>Papilionoideae</taxon>
        <taxon>50 kb inversion clade</taxon>
        <taxon>NPAAA clade</taxon>
        <taxon>Hologalegina</taxon>
        <taxon>IRL clade</taxon>
        <taxon>Fabeae</taxon>
        <taxon>Vicia</taxon>
    </lineage>
</organism>
<reference evidence="2 3" key="1">
    <citation type="submission" date="2023-01" db="EMBL/GenBank/DDBJ databases">
        <authorList>
            <person name="Kreplak J."/>
        </authorList>
    </citation>
    <scope>NUCLEOTIDE SEQUENCE [LARGE SCALE GENOMIC DNA]</scope>
</reference>
<evidence type="ECO:0000313" key="3">
    <source>
        <dbReference type="Proteomes" id="UP001157006"/>
    </source>
</evidence>
<evidence type="ECO:0000313" key="2">
    <source>
        <dbReference type="EMBL" id="CAI8602270.1"/>
    </source>
</evidence>
<keyword evidence="3" id="KW-1185">Reference proteome</keyword>
<name>A0AAV0ZV04_VICFA</name>
<dbReference type="EMBL" id="OX451738">
    <property type="protein sequence ID" value="CAI8602270.1"/>
    <property type="molecule type" value="Genomic_DNA"/>
</dbReference>
<feature type="compositionally biased region" description="Acidic residues" evidence="1">
    <location>
        <begin position="104"/>
        <end position="117"/>
    </location>
</feature>
<dbReference type="AlphaFoldDB" id="A0AAV0ZV04"/>
<feature type="region of interest" description="Disordered" evidence="1">
    <location>
        <begin position="91"/>
        <end position="138"/>
    </location>
</feature>
<evidence type="ECO:0000256" key="1">
    <source>
        <dbReference type="SAM" id="MobiDB-lite"/>
    </source>
</evidence>
<accession>A0AAV0ZV04</accession>
<feature type="compositionally biased region" description="Acidic residues" evidence="1">
    <location>
        <begin position="128"/>
        <end position="138"/>
    </location>
</feature>
<sequence length="138" mass="15504">MEGKRIDVAQIIANEMRNVAEIGKEFGAGTKTTCPLVFRDLIIGLLIASRVRIPNVVHFKIKTKPDLHRDTAHQMMTPEVFQSHIAWPRDTAFNQRKVAGHGDENEEEEEAEPDNEEGTSGGSKMESEASDDENMREE</sequence>
<protein>
    <submittedName>
        <fullName evidence="2">Uncharacterized protein</fullName>
    </submittedName>
</protein>
<proteinExistence type="predicted"/>